<keyword evidence="2" id="KW-1185">Reference proteome</keyword>
<evidence type="ECO:0000313" key="1">
    <source>
        <dbReference type="EMBL" id="MDP4536014.1"/>
    </source>
</evidence>
<dbReference type="RefSeq" id="WP_305893275.1">
    <property type="nucleotide sequence ID" value="NZ_JAUZVZ010000008.1"/>
</dbReference>
<gene>
    <name evidence="1" type="ORF">Q3O60_07440</name>
</gene>
<dbReference type="Proteomes" id="UP001231616">
    <property type="component" value="Unassembled WGS sequence"/>
</dbReference>
<reference evidence="1 2" key="1">
    <citation type="submission" date="2023-08" db="EMBL/GenBank/DDBJ databases">
        <authorList>
            <person name="Joshi A."/>
            <person name="Thite S."/>
        </authorList>
    </citation>
    <scope>NUCLEOTIDE SEQUENCE [LARGE SCALE GENOMIC DNA]</scope>
    <source>
        <strain evidence="1 2">AC40</strain>
    </source>
</reference>
<comment type="caution">
    <text evidence="1">The sequence shown here is derived from an EMBL/GenBank/DDBJ whole genome shotgun (WGS) entry which is preliminary data.</text>
</comment>
<organism evidence="1 2">
    <name type="scientific">Alkalimonas collagenimarina</name>
    <dbReference type="NCBI Taxonomy" id="400390"/>
    <lineage>
        <taxon>Bacteria</taxon>
        <taxon>Pseudomonadati</taxon>
        <taxon>Pseudomonadota</taxon>
        <taxon>Gammaproteobacteria</taxon>
        <taxon>Alkalimonas</taxon>
    </lineage>
</organism>
<proteinExistence type="predicted"/>
<name>A0ABT9GY78_9GAMM</name>
<sequence>MMAANEAIDIQIPYEEELGDYTIFIEDNPDHWTGGYLWSACKNGIEFDSGLEFSIAGALQVATANIIGS</sequence>
<protein>
    <submittedName>
        <fullName evidence="1">Uncharacterized protein</fullName>
    </submittedName>
</protein>
<dbReference type="EMBL" id="JAUZVZ010000008">
    <property type="protein sequence ID" value="MDP4536014.1"/>
    <property type="molecule type" value="Genomic_DNA"/>
</dbReference>
<evidence type="ECO:0000313" key="2">
    <source>
        <dbReference type="Proteomes" id="UP001231616"/>
    </source>
</evidence>
<accession>A0ABT9GY78</accession>